<feature type="domain" description="Gene product 88" evidence="1">
    <location>
        <begin position="39"/>
        <end position="230"/>
    </location>
</feature>
<dbReference type="InterPro" id="IPR020290">
    <property type="entry name" value="Gp88"/>
</dbReference>
<name>X0WUF4_9ZZZZ</name>
<gene>
    <name evidence="2" type="ORF">S01H1_50437</name>
</gene>
<evidence type="ECO:0000259" key="1">
    <source>
        <dbReference type="Pfam" id="PF17338"/>
    </source>
</evidence>
<reference evidence="2" key="1">
    <citation type="journal article" date="2014" name="Front. Microbiol.">
        <title>High frequency of phylogenetically diverse reductive dehalogenase-homologous genes in deep subseafloor sedimentary metagenomes.</title>
        <authorList>
            <person name="Kawai M."/>
            <person name="Futagami T."/>
            <person name="Toyoda A."/>
            <person name="Takaki Y."/>
            <person name="Nishi S."/>
            <person name="Hori S."/>
            <person name="Arai W."/>
            <person name="Tsubouchi T."/>
            <person name="Morono Y."/>
            <person name="Uchiyama I."/>
            <person name="Ito T."/>
            <person name="Fujiyama A."/>
            <person name="Inagaki F."/>
            <person name="Takami H."/>
        </authorList>
    </citation>
    <scope>NUCLEOTIDE SEQUENCE</scope>
    <source>
        <strain evidence="2">Expedition CK06-06</strain>
    </source>
</reference>
<organism evidence="2">
    <name type="scientific">marine sediment metagenome</name>
    <dbReference type="NCBI Taxonomy" id="412755"/>
    <lineage>
        <taxon>unclassified sequences</taxon>
        <taxon>metagenomes</taxon>
        <taxon>ecological metagenomes</taxon>
    </lineage>
</organism>
<dbReference type="AlphaFoldDB" id="X0WUF4"/>
<evidence type="ECO:0000313" key="2">
    <source>
        <dbReference type="EMBL" id="GAG28103.1"/>
    </source>
</evidence>
<dbReference type="EMBL" id="BARS01032499">
    <property type="protein sequence ID" value="GAG28103.1"/>
    <property type="molecule type" value="Genomic_DNA"/>
</dbReference>
<protein>
    <recommendedName>
        <fullName evidence="1">Gene product 88 domain-containing protein</fullName>
    </recommendedName>
</protein>
<proteinExistence type="predicted"/>
<accession>X0WUF4</accession>
<comment type="caution">
    <text evidence="2">The sequence shown here is derived from an EMBL/GenBank/DDBJ whole genome shotgun (WGS) entry which is preliminary data.</text>
</comment>
<feature type="non-terminal residue" evidence="2">
    <location>
        <position position="246"/>
    </location>
</feature>
<dbReference type="Pfam" id="PF17338">
    <property type="entry name" value="GP88"/>
    <property type="match status" value="1"/>
</dbReference>
<sequence length="246" mass="27010">MKLSNRLNIIADTADLKAIKKQHSKIKWRVPEKLLSPEKSNTKLAKNGGKEFVTWGLSFAPATANGFVNVCPSASPGCMGACLFTSGRGVMQPVKDGRLNRVFYMLGDTDSFVAQLQREITNKIRTAKRQGKIAVFRLNVISDIGYETGTDSLPLVKFKGRAHIDLTPVGYSSFPEMIIELGGIVYDYTKRGKRLKNTGEYSLTFSRSEINNAAVLKAVRAGGNGALVFKLPEGFDRLPEFYAGLP</sequence>